<evidence type="ECO:0000313" key="1">
    <source>
        <dbReference type="EMBL" id="CAH2006854.1"/>
    </source>
</evidence>
<keyword evidence="2" id="KW-1185">Reference proteome</keyword>
<organism evidence="1 2">
    <name type="scientific">Acanthoscelides obtectus</name>
    <name type="common">Bean weevil</name>
    <name type="synonym">Bruchus obtectus</name>
    <dbReference type="NCBI Taxonomy" id="200917"/>
    <lineage>
        <taxon>Eukaryota</taxon>
        <taxon>Metazoa</taxon>
        <taxon>Ecdysozoa</taxon>
        <taxon>Arthropoda</taxon>
        <taxon>Hexapoda</taxon>
        <taxon>Insecta</taxon>
        <taxon>Pterygota</taxon>
        <taxon>Neoptera</taxon>
        <taxon>Endopterygota</taxon>
        <taxon>Coleoptera</taxon>
        <taxon>Polyphaga</taxon>
        <taxon>Cucujiformia</taxon>
        <taxon>Chrysomeloidea</taxon>
        <taxon>Chrysomelidae</taxon>
        <taxon>Bruchinae</taxon>
        <taxon>Bruchini</taxon>
        <taxon>Acanthoscelides</taxon>
    </lineage>
</organism>
<dbReference type="Proteomes" id="UP001152888">
    <property type="component" value="Unassembled WGS sequence"/>
</dbReference>
<accession>A0A9P0M5I4</accession>
<gene>
    <name evidence="1" type="ORF">ACAOBT_LOCUS29341</name>
</gene>
<dbReference type="OrthoDB" id="9990035at2759"/>
<reference evidence="1" key="1">
    <citation type="submission" date="2022-03" db="EMBL/GenBank/DDBJ databases">
        <authorList>
            <person name="Sayadi A."/>
        </authorList>
    </citation>
    <scope>NUCLEOTIDE SEQUENCE</scope>
</reference>
<dbReference type="EMBL" id="CAKOFQ010007711">
    <property type="protein sequence ID" value="CAH2006854.1"/>
    <property type="molecule type" value="Genomic_DNA"/>
</dbReference>
<name>A0A9P0M5I4_ACAOB</name>
<sequence>MALLRSELHQLRQGQPASPPHLDKNDALTIKWLSQALNEVRSELSELQVALNATAALRERESTRADLRLVRGEVKTVGVELERARRRVFEAEADRQTLRAELTAAQEGWRVQGNDYSLERSPNSKP</sequence>
<dbReference type="AlphaFoldDB" id="A0A9P0M5I4"/>
<evidence type="ECO:0000313" key="2">
    <source>
        <dbReference type="Proteomes" id="UP001152888"/>
    </source>
</evidence>
<comment type="caution">
    <text evidence="1">The sequence shown here is derived from an EMBL/GenBank/DDBJ whole genome shotgun (WGS) entry which is preliminary data.</text>
</comment>
<proteinExistence type="predicted"/>
<protein>
    <submittedName>
        <fullName evidence="1">Uncharacterized protein</fullName>
    </submittedName>
</protein>